<feature type="domain" description="DSBA-like thioredoxin" evidence="1">
    <location>
        <begin position="4"/>
        <end position="190"/>
    </location>
</feature>
<dbReference type="PANTHER" id="PTHR13887">
    <property type="entry name" value="GLUTATHIONE S-TRANSFERASE KAPPA"/>
    <property type="match status" value="1"/>
</dbReference>
<dbReference type="SUPFAM" id="SSF52833">
    <property type="entry name" value="Thioredoxin-like"/>
    <property type="match status" value="1"/>
</dbReference>
<dbReference type="EMBL" id="LGRX02026056">
    <property type="protein sequence ID" value="KAK3251405.1"/>
    <property type="molecule type" value="Genomic_DNA"/>
</dbReference>
<dbReference type="AlphaFoldDB" id="A0AAE0CC47"/>
<name>A0AAE0CC47_9CHLO</name>
<evidence type="ECO:0000313" key="3">
    <source>
        <dbReference type="Proteomes" id="UP001190700"/>
    </source>
</evidence>
<evidence type="ECO:0000259" key="1">
    <source>
        <dbReference type="Pfam" id="PF01323"/>
    </source>
</evidence>
<dbReference type="Gene3D" id="3.40.30.10">
    <property type="entry name" value="Glutaredoxin"/>
    <property type="match status" value="1"/>
</dbReference>
<dbReference type="Proteomes" id="UP001190700">
    <property type="component" value="Unassembled WGS sequence"/>
</dbReference>
<dbReference type="PANTHER" id="PTHR13887:SF41">
    <property type="entry name" value="THIOREDOXIN SUPERFAMILY PROTEIN"/>
    <property type="match status" value="1"/>
</dbReference>
<accession>A0AAE0CC47</accession>
<sequence length="196" mass="22144">MRNLESAMKAFPQAQFRVSWKPFFLDPSIPVEGEWLDDYILRVYGRKMDLSTSDHPLNQAGSKAGITFAYPRLVVNTMKSHRLVEYAGIQGADFQDKVIELLFSRYFENLEDISSSDVLIKIAEDAGLNGAQTLEFLKTEQYKSEVAQQYEAAKRMRISGVPHFIISKGTKGRKIQLSGGQPVAAFKEAFEELGER</sequence>
<gene>
    <name evidence="2" type="ORF">CYMTET_39255</name>
</gene>
<dbReference type="InterPro" id="IPR036249">
    <property type="entry name" value="Thioredoxin-like_sf"/>
</dbReference>
<keyword evidence="3" id="KW-1185">Reference proteome</keyword>
<proteinExistence type="predicted"/>
<dbReference type="CDD" id="cd03024">
    <property type="entry name" value="DsbA_FrnE"/>
    <property type="match status" value="1"/>
</dbReference>
<dbReference type="InterPro" id="IPR001853">
    <property type="entry name" value="DSBA-like_thioredoxin_dom"/>
</dbReference>
<dbReference type="Pfam" id="PF01323">
    <property type="entry name" value="DSBA"/>
    <property type="match status" value="1"/>
</dbReference>
<evidence type="ECO:0000313" key="2">
    <source>
        <dbReference type="EMBL" id="KAK3251405.1"/>
    </source>
</evidence>
<reference evidence="2 3" key="1">
    <citation type="journal article" date="2015" name="Genome Biol. Evol.">
        <title>Comparative Genomics of a Bacterivorous Green Alga Reveals Evolutionary Causalities and Consequences of Phago-Mixotrophic Mode of Nutrition.</title>
        <authorList>
            <person name="Burns J.A."/>
            <person name="Paasch A."/>
            <person name="Narechania A."/>
            <person name="Kim E."/>
        </authorList>
    </citation>
    <scope>NUCLEOTIDE SEQUENCE [LARGE SCALE GENOMIC DNA]</scope>
    <source>
        <strain evidence="2 3">PLY_AMNH</strain>
    </source>
</reference>
<dbReference type="GO" id="GO:0016491">
    <property type="term" value="F:oxidoreductase activity"/>
    <property type="evidence" value="ECO:0007669"/>
    <property type="project" value="InterPro"/>
</dbReference>
<comment type="caution">
    <text evidence="2">The sequence shown here is derived from an EMBL/GenBank/DDBJ whole genome shotgun (WGS) entry which is preliminary data.</text>
</comment>
<organism evidence="2 3">
    <name type="scientific">Cymbomonas tetramitiformis</name>
    <dbReference type="NCBI Taxonomy" id="36881"/>
    <lineage>
        <taxon>Eukaryota</taxon>
        <taxon>Viridiplantae</taxon>
        <taxon>Chlorophyta</taxon>
        <taxon>Pyramimonadophyceae</taxon>
        <taxon>Pyramimonadales</taxon>
        <taxon>Pyramimonadaceae</taxon>
        <taxon>Cymbomonas</taxon>
    </lineage>
</organism>
<protein>
    <recommendedName>
        <fullName evidence="1">DSBA-like thioredoxin domain-containing protein</fullName>
    </recommendedName>
</protein>